<feature type="signal peptide" evidence="2">
    <location>
        <begin position="1"/>
        <end position="21"/>
    </location>
</feature>
<dbReference type="InterPro" id="IPR053713">
    <property type="entry name" value="Bact_OM_Channel_sf"/>
</dbReference>
<gene>
    <name evidence="3" type="primary">kdgM_2</name>
    <name evidence="3" type="ORF">VPAL9027_02258</name>
</gene>
<dbReference type="Proteomes" id="UP000189475">
    <property type="component" value="Unassembled WGS sequence"/>
</dbReference>
<accession>A0A1R4B5X2</accession>
<dbReference type="Pfam" id="PF06178">
    <property type="entry name" value="KdgM"/>
    <property type="match status" value="1"/>
</dbReference>
<dbReference type="AlphaFoldDB" id="A0A1R4B5X2"/>
<dbReference type="Gene3D" id="2.40.160.40">
    <property type="entry name" value="monomeric porin ompg"/>
    <property type="match status" value="1"/>
</dbReference>
<dbReference type="RefSeq" id="WP_077314648.1">
    <property type="nucleotide sequence ID" value="NZ_AP024888.1"/>
</dbReference>
<evidence type="ECO:0000256" key="1">
    <source>
        <dbReference type="ARBA" id="ARBA00022729"/>
    </source>
</evidence>
<dbReference type="EMBL" id="FUFT01000005">
    <property type="protein sequence ID" value="SJL84276.1"/>
    <property type="molecule type" value="Genomic_DNA"/>
</dbReference>
<dbReference type="OrthoDB" id="5817226at2"/>
<evidence type="ECO:0000313" key="4">
    <source>
        <dbReference type="Proteomes" id="UP000189475"/>
    </source>
</evidence>
<feature type="chain" id="PRO_5012074135" evidence="2">
    <location>
        <begin position="22"/>
        <end position="247"/>
    </location>
</feature>
<name>A0A1R4B5X2_9VIBR</name>
<protein>
    <submittedName>
        <fullName evidence="3">Oligogalacturonate-specific porin KdgM</fullName>
    </submittedName>
</protein>
<keyword evidence="1 2" id="KW-0732">Signal</keyword>
<reference evidence="3 4" key="1">
    <citation type="submission" date="2017-02" db="EMBL/GenBank/DDBJ databases">
        <authorList>
            <person name="Peterson S.W."/>
        </authorList>
    </citation>
    <scope>NUCLEOTIDE SEQUENCE [LARGE SCALE GENOMIC DNA]</scope>
    <source>
        <strain evidence="3 4">CECT 9027</strain>
    </source>
</reference>
<dbReference type="GO" id="GO:0015772">
    <property type="term" value="P:oligosaccharide transport"/>
    <property type="evidence" value="ECO:0007669"/>
    <property type="project" value="TreeGrafter"/>
</dbReference>
<dbReference type="GO" id="GO:0009279">
    <property type="term" value="C:cell outer membrane"/>
    <property type="evidence" value="ECO:0007669"/>
    <property type="project" value="TreeGrafter"/>
</dbReference>
<evidence type="ECO:0000256" key="2">
    <source>
        <dbReference type="SAM" id="SignalP"/>
    </source>
</evidence>
<dbReference type="PANTHER" id="PTHR38105:SF5">
    <property type="entry name" value="OUTER MEMBRANE PROTEIN"/>
    <property type="match status" value="1"/>
</dbReference>
<dbReference type="STRING" id="1918946.VPAL9027_02258"/>
<dbReference type="InterPro" id="IPR009331">
    <property type="entry name" value="Oligogalacturonate-sp_porin"/>
</dbReference>
<dbReference type="SUPFAM" id="SSF56935">
    <property type="entry name" value="Porins"/>
    <property type="match status" value="1"/>
</dbReference>
<evidence type="ECO:0000313" key="3">
    <source>
        <dbReference type="EMBL" id="SJL84276.1"/>
    </source>
</evidence>
<dbReference type="GO" id="GO:0015288">
    <property type="term" value="F:porin activity"/>
    <property type="evidence" value="ECO:0007669"/>
    <property type="project" value="TreeGrafter"/>
</dbReference>
<sequence length="247" mass="28664">MKIKQLAPAVIFTMVSVSAQASYINFRHEFVPRYDGQSAQQADRIAVGNRFDNGIGFEVEAKWKSQNEDAFGMQTGNGNQVNISYLYHFNEKWSLKPQYKWESKSDSVGHQFNVTLGYQVDKNWGVSFRHRYHYENKQMMGDDTGSDNSHYNRWTFSVSYKGIENFKFTTDVDYTFNPEASGPRWKDHQAWFSEINVKGAYTGFEGNWSPFMELGIKPYASGDYIYHGKASADSWRPRIRIGMKYSF</sequence>
<proteinExistence type="predicted"/>
<dbReference type="PANTHER" id="PTHR38105">
    <property type="entry name" value="OUTER MEMBRANE PROTEIN-RELATED-RELATED"/>
    <property type="match status" value="1"/>
</dbReference>
<keyword evidence="4" id="KW-1185">Reference proteome</keyword>
<organism evidence="3 4">
    <name type="scientific">Vibrio palustris</name>
    <dbReference type="NCBI Taxonomy" id="1918946"/>
    <lineage>
        <taxon>Bacteria</taxon>
        <taxon>Pseudomonadati</taxon>
        <taxon>Pseudomonadota</taxon>
        <taxon>Gammaproteobacteria</taxon>
        <taxon>Vibrionales</taxon>
        <taxon>Vibrionaceae</taxon>
        <taxon>Vibrio</taxon>
    </lineage>
</organism>